<accession>A0A1F5E4B4</accession>
<organism evidence="12 13">
    <name type="scientific">Candidatus Berkelbacteria bacterium RIFOXYA2_FULL_43_10</name>
    <dbReference type="NCBI Taxonomy" id="1797472"/>
    <lineage>
        <taxon>Bacteria</taxon>
        <taxon>Candidatus Berkelbacteria</taxon>
    </lineage>
</organism>
<evidence type="ECO:0000256" key="3">
    <source>
        <dbReference type="ARBA" id="ARBA00012654"/>
    </source>
</evidence>
<dbReference type="Pfam" id="PF04313">
    <property type="entry name" value="HSDR_N"/>
    <property type="match status" value="1"/>
</dbReference>
<dbReference type="GO" id="GO:0009307">
    <property type="term" value="P:DNA restriction-modification system"/>
    <property type="evidence" value="ECO:0007669"/>
    <property type="project" value="UniProtKB-KW"/>
</dbReference>
<keyword evidence="5" id="KW-0547">Nucleotide-binding</keyword>
<dbReference type="Proteomes" id="UP000178583">
    <property type="component" value="Unassembled WGS sequence"/>
</dbReference>
<dbReference type="PANTHER" id="PTHR30195">
    <property type="entry name" value="TYPE I SITE-SPECIFIC DEOXYRIBONUCLEASE PROTEIN SUBUNIT M AND R"/>
    <property type="match status" value="1"/>
</dbReference>
<keyword evidence="10" id="KW-0238">DNA-binding</keyword>
<gene>
    <name evidence="12" type="ORF">A2215_03960</name>
</gene>
<evidence type="ECO:0000313" key="12">
    <source>
        <dbReference type="EMBL" id="OGD62156.1"/>
    </source>
</evidence>
<comment type="catalytic activity">
    <reaction evidence="1">
        <text>Endonucleolytic cleavage of DNA to give random double-stranded fragments with terminal 5'-phosphates, ATP is simultaneously hydrolyzed.</text>
        <dbReference type="EC" id="3.1.21.3"/>
    </reaction>
</comment>
<evidence type="ECO:0000256" key="9">
    <source>
        <dbReference type="ARBA" id="ARBA00022840"/>
    </source>
</evidence>
<dbReference type="PANTHER" id="PTHR30195:SF15">
    <property type="entry name" value="TYPE I RESTRICTION ENZYME HINDI ENDONUCLEASE SUBUNIT"/>
    <property type="match status" value="1"/>
</dbReference>
<dbReference type="EMBL" id="MEZY01000053">
    <property type="protein sequence ID" value="OGD62156.1"/>
    <property type="molecule type" value="Genomic_DNA"/>
</dbReference>
<dbReference type="InterPro" id="IPR027417">
    <property type="entry name" value="P-loop_NTPase"/>
</dbReference>
<dbReference type="Pfam" id="PF18766">
    <property type="entry name" value="SWI2_SNF2"/>
    <property type="match status" value="1"/>
</dbReference>
<evidence type="ECO:0000256" key="7">
    <source>
        <dbReference type="ARBA" id="ARBA00022759"/>
    </source>
</evidence>
<dbReference type="STRING" id="1797472.A2215_03960"/>
<keyword evidence="6" id="KW-0680">Restriction system</keyword>
<dbReference type="PROSITE" id="PS51192">
    <property type="entry name" value="HELICASE_ATP_BIND_1"/>
    <property type="match status" value="1"/>
</dbReference>
<keyword evidence="8" id="KW-0378">Hydrolase</keyword>
<evidence type="ECO:0000313" key="13">
    <source>
        <dbReference type="Proteomes" id="UP000178583"/>
    </source>
</evidence>
<sequence>MLKDQPFSEDSRVKIPTLLHFTRLGYKYFSLKDKNYKIDPETSIIVNEFRDQFYKINNITDSQGDEFDGIFSNITQILGNDDLGREFYQKLISADGSDYKLVDFENPEKNTFLVTTELTNKNGEDEFRPDITIFINGLPLAFVEVKKPNNPEGIRAERDRINMRFANEKFRKFNNITQLLVFSNNMEYDDANADQLQGAFYATTAKNSRAKFNNFREERKSEIIDEIHDLDETIENFVLKDTNLEVIKYSPEFISNKDIDAPTNRIISSLFEKKRFTMILRYGIAYVDEINEETGESIIQKHIMRYPQFFATKAIARHLDTGNNRGIIWHTQGSGKTALCFYGVKYLTDYYAKKGVVPKFYFIVDRLDLAKQARDEFRKRGLKVQTIDNKESLVRDFASNTTIEGITVVNIQKFKDDTAVFNDSGYDISVQRVFFIDEAHRSYDPKGSFLANLYNSDKSAVKIALTGTPLIVYNEHKDDDEELDEKQDKKTTRNIFGNYIHKYYYNNSIKDGYTLRLLREEIETSYRAKLNKIVHEIQAELGSIDRKDMRAHSNFVEPMLEYILKDFKNSRIRFGDKTIGAMVVTDSSDQAREMFRQFKEQAGEHGLKAALILHDEDDKETREAEIKDFKDGKLDILFVYSMLLTGFDSPRLKKLYLGRKIRAHNLLQTLTRVNRPYRDFRIGYVVDFADISKEFEVTNQAYFEELNHEYGDAMDEGDNPNDIFSSLFMSKSEIDEQIIIIRNMLSEFSTDNLETFSRQISAIDDKDVINQLKKSLEAARDIYNIARLLGYTEILEKLDFKIIAKLLTEVSNRLKLLNLKDATSDVNSKELLNTAIEGVVFEFTKTGEEELKLLANDLQEIARNTRHELDKNYNQKDPEWVTLYEEFARLLSEYNESESNGDKQKMEYASTELRHIYDHIRELNRKNQVVLDKFNGDRKFARTFKLLEPAGRISQNQPLFDVLFEIKKSVAEKLGVNENLVDSDGYFSNLIGQATVESFESSQMPVVDAATATRLRDILVDEYINEYRGGK</sequence>
<proteinExistence type="inferred from homology"/>
<evidence type="ECO:0000256" key="1">
    <source>
        <dbReference type="ARBA" id="ARBA00000851"/>
    </source>
</evidence>
<protein>
    <recommendedName>
        <fullName evidence="3">type I site-specific deoxyribonuclease</fullName>
        <ecNumber evidence="3">3.1.21.3</ecNumber>
    </recommendedName>
</protein>
<name>A0A1F5E4B4_9BACT</name>
<dbReference type="SMART" id="SM00487">
    <property type="entry name" value="DEXDc"/>
    <property type="match status" value="1"/>
</dbReference>
<keyword evidence="4" id="KW-0540">Nuclease</keyword>
<evidence type="ECO:0000259" key="11">
    <source>
        <dbReference type="PROSITE" id="PS51192"/>
    </source>
</evidence>
<dbReference type="InterPro" id="IPR055180">
    <property type="entry name" value="HsdR_RecA-like_helicase_dom_2"/>
</dbReference>
<dbReference type="InterPro" id="IPR007409">
    <property type="entry name" value="Restrct_endonuc_type1_HsdR_N"/>
</dbReference>
<dbReference type="Gene3D" id="3.90.1570.50">
    <property type="match status" value="1"/>
</dbReference>
<dbReference type="GO" id="GO:0003677">
    <property type="term" value="F:DNA binding"/>
    <property type="evidence" value="ECO:0007669"/>
    <property type="project" value="UniProtKB-KW"/>
</dbReference>
<evidence type="ECO:0000256" key="8">
    <source>
        <dbReference type="ARBA" id="ARBA00022801"/>
    </source>
</evidence>
<dbReference type="EC" id="3.1.21.3" evidence="3"/>
<dbReference type="Gene3D" id="3.40.50.300">
    <property type="entry name" value="P-loop containing nucleotide triphosphate hydrolases"/>
    <property type="match status" value="2"/>
</dbReference>
<dbReference type="SUPFAM" id="SSF52540">
    <property type="entry name" value="P-loop containing nucleoside triphosphate hydrolases"/>
    <property type="match status" value="2"/>
</dbReference>
<dbReference type="GO" id="GO:0009035">
    <property type="term" value="F:type I site-specific deoxyribonuclease activity"/>
    <property type="evidence" value="ECO:0007669"/>
    <property type="project" value="UniProtKB-EC"/>
</dbReference>
<dbReference type="AlphaFoldDB" id="A0A1F5E4B4"/>
<evidence type="ECO:0000256" key="10">
    <source>
        <dbReference type="ARBA" id="ARBA00023125"/>
    </source>
</evidence>
<evidence type="ECO:0000256" key="4">
    <source>
        <dbReference type="ARBA" id="ARBA00022722"/>
    </source>
</evidence>
<comment type="similarity">
    <text evidence="2">Belongs to the HsdR family.</text>
</comment>
<dbReference type="Pfam" id="PF22679">
    <property type="entry name" value="T1R_D3-like"/>
    <property type="match status" value="1"/>
</dbReference>
<evidence type="ECO:0000256" key="2">
    <source>
        <dbReference type="ARBA" id="ARBA00008598"/>
    </source>
</evidence>
<reference evidence="12 13" key="1">
    <citation type="journal article" date="2016" name="Nat. Commun.">
        <title>Thousands of microbial genomes shed light on interconnected biogeochemical processes in an aquifer system.</title>
        <authorList>
            <person name="Anantharaman K."/>
            <person name="Brown C.T."/>
            <person name="Hug L.A."/>
            <person name="Sharon I."/>
            <person name="Castelle C.J."/>
            <person name="Probst A.J."/>
            <person name="Thomas B.C."/>
            <person name="Singh A."/>
            <person name="Wilkins M.J."/>
            <person name="Karaoz U."/>
            <person name="Brodie E.L."/>
            <person name="Williams K.H."/>
            <person name="Hubbard S.S."/>
            <person name="Banfield J.F."/>
        </authorList>
    </citation>
    <scope>NUCLEOTIDE SEQUENCE [LARGE SCALE GENOMIC DNA]</scope>
</reference>
<evidence type="ECO:0000256" key="6">
    <source>
        <dbReference type="ARBA" id="ARBA00022747"/>
    </source>
</evidence>
<dbReference type="GO" id="GO:0005524">
    <property type="term" value="F:ATP binding"/>
    <property type="evidence" value="ECO:0007669"/>
    <property type="project" value="UniProtKB-KW"/>
</dbReference>
<keyword evidence="9" id="KW-0067">ATP-binding</keyword>
<dbReference type="InterPro" id="IPR040980">
    <property type="entry name" value="SWI2_SNF2"/>
</dbReference>
<feature type="domain" description="Helicase ATP-binding" evidence="11">
    <location>
        <begin position="317"/>
        <end position="469"/>
    </location>
</feature>
<evidence type="ECO:0000256" key="5">
    <source>
        <dbReference type="ARBA" id="ARBA00022741"/>
    </source>
</evidence>
<comment type="caution">
    <text evidence="12">The sequence shown here is derived from an EMBL/GenBank/DDBJ whole genome shotgun (WGS) entry which is preliminary data.</text>
</comment>
<dbReference type="CDD" id="cd22332">
    <property type="entry name" value="HsdR_N"/>
    <property type="match status" value="1"/>
</dbReference>
<dbReference type="InterPro" id="IPR051268">
    <property type="entry name" value="Type-I_R_enzyme_R_subunit"/>
</dbReference>
<keyword evidence="7" id="KW-0255">Endonuclease</keyword>
<dbReference type="InterPro" id="IPR014001">
    <property type="entry name" value="Helicase_ATP-bd"/>
</dbReference>